<dbReference type="InterPro" id="IPR027417">
    <property type="entry name" value="P-loop_NTPase"/>
</dbReference>
<sequence>ILETLEMATEKELRVGHSLLGPHRDDFQLMMDQKPDREFFSQGEFRITNLALKMTLNQLMFQMFKIHPVLIFDDLFSELDQTMDSRIMDYFSQLDNQVFITSTVPPERVKPGNTLQISQGKAMTIRKDCLMLHPFRH</sequence>
<dbReference type="InterPro" id="IPR042174">
    <property type="entry name" value="RecF_2"/>
</dbReference>
<dbReference type="GO" id="GO:0006302">
    <property type="term" value="P:double-strand break repair"/>
    <property type="evidence" value="ECO:0007669"/>
    <property type="project" value="TreeGrafter"/>
</dbReference>
<evidence type="ECO:0008006" key="2">
    <source>
        <dbReference type="Google" id="ProtNLM"/>
    </source>
</evidence>
<dbReference type="SUPFAM" id="SSF52540">
    <property type="entry name" value="P-loop containing nucleoside triphosphate hydrolases"/>
    <property type="match status" value="1"/>
</dbReference>
<protein>
    <recommendedName>
        <fullName evidence="2">DNA replication and repair protein RecF</fullName>
    </recommendedName>
</protein>
<reference evidence="1" key="1">
    <citation type="submission" date="2018-05" db="EMBL/GenBank/DDBJ databases">
        <authorList>
            <person name="Lanie J.A."/>
            <person name="Ng W.-L."/>
            <person name="Kazmierczak K.M."/>
            <person name="Andrzejewski T.M."/>
            <person name="Davidsen T.M."/>
            <person name="Wayne K.J."/>
            <person name="Tettelin H."/>
            <person name="Glass J.I."/>
            <person name="Rusch D."/>
            <person name="Podicherti R."/>
            <person name="Tsui H.-C.T."/>
            <person name="Winkler M.E."/>
        </authorList>
    </citation>
    <scope>NUCLEOTIDE SEQUENCE</scope>
</reference>
<organism evidence="1">
    <name type="scientific">marine metagenome</name>
    <dbReference type="NCBI Taxonomy" id="408172"/>
    <lineage>
        <taxon>unclassified sequences</taxon>
        <taxon>metagenomes</taxon>
        <taxon>ecological metagenomes</taxon>
    </lineage>
</organism>
<accession>A0A382UAR1</accession>
<dbReference type="EMBL" id="UINC01142784">
    <property type="protein sequence ID" value="SVD31333.1"/>
    <property type="molecule type" value="Genomic_DNA"/>
</dbReference>
<feature type="non-terminal residue" evidence="1">
    <location>
        <position position="1"/>
    </location>
</feature>
<evidence type="ECO:0000313" key="1">
    <source>
        <dbReference type="EMBL" id="SVD31333.1"/>
    </source>
</evidence>
<gene>
    <name evidence="1" type="ORF">METZ01_LOCUS384187</name>
</gene>
<dbReference type="PANTHER" id="PTHR32182:SF0">
    <property type="entry name" value="DNA REPLICATION AND REPAIR PROTEIN RECF"/>
    <property type="match status" value="1"/>
</dbReference>
<proteinExistence type="predicted"/>
<name>A0A382UAR1_9ZZZZ</name>
<dbReference type="GO" id="GO:0000731">
    <property type="term" value="P:DNA synthesis involved in DNA repair"/>
    <property type="evidence" value="ECO:0007669"/>
    <property type="project" value="TreeGrafter"/>
</dbReference>
<dbReference type="AlphaFoldDB" id="A0A382UAR1"/>
<dbReference type="Gene3D" id="1.20.1050.90">
    <property type="entry name" value="RecF/RecN/SMC, N-terminal domain"/>
    <property type="match status" value="1"/>
</dbReference>
<dbReference type="PANTHER" id="PTHR32182">
    <property type="entry name" value="DNA REPLICATION AND REPAIR PROTEIN RECF"/>
    <property type="match status" value="1"/>
</dbReference>